<keyword evidence="5" id="KW-1185">Reference proteome</keyword>
<feature type="transmembrane region" description="Helical" evidence="2">
    <location>
        <begin position="449"/>
        <end position="471"/>
    </location>
</feature>
<evidence type="ECO:0000256" key="1">
    <source>
        <dbReference type="SAM" id="MobiDB-lite"/>
    </source>
</evidence>
<dbReference type="InterPro" id="IPR046623">
    <property type="entry name" value="DUF6536"/>
</dbReference>
<dbReference type="GeneID" id="92077980"/>
<feature type="region of interest" description="Disordered" evidence="1">
    <location>
        <begin position="768"/>
        <end position="809"/>
    </location>
</feature>
<dbReference type="Pfam" id="PF20163">
    <property type="entry name" value="DUF6536"/>
    <property type="match status" value="1"/>
</dbReference>
<keyword evidence="2" id="KW-0812">Transmembrane</keyword>
<proteinExistence type="predicted"/>
<dbReference type="Proteomes" id="UP001391051">
    <property type="component" value="Unassembled WGS sequence"/>
</dbReference>
<evidence type="ECO:0000256" key="2">
    <source>
        <dbReference type="SAM" id="Phobius"/>
    </source>
</evidence>
<feature type="domain" description="DUF6536" evidence="3">
    <location>
        <begin position="25"/>
        <end position="178"/>
    </location>
</feature>
<evidence type="ECO:0000259" key="3">
    <source>
        <dbReference type="Pfam" id="PF20163"/>
    </source>
</evidence>
<reference evidence="4 5" key="1">
    <citation type="submission" date="2023-01" db="EMBL/GenBank/DDBJ databases">
        <title>Analysis of 21 Apiospora genomes using comparative genomics revels a genus with tremendous synthesis potential of carbohydrate active enzymes and secondary metabolites.</title>
        <authorList>
            <person name="Sorensen T."/>
        </authorList>
    </citation>
    <scope>NUCLEOTIDE SEQUENCE [LARGE SCALE GENOMIC DNA]</scope>
    <source>
        <strain evidence="4 5">CBS 24483</strain>
    </source>
</reference>
<feature type="transmembrane region" description="Helical" evidence="2">
    <location>
        <begin position="552"/>
        <end position="571"/>
    </location>
</feature>
<feature type="transmembrane region" description="Helical" evidence="2">
    <location>
        <begin position="30"/>
        <end position="51"/>
    </location>
</feature>
<gene>
    <name evidence="4" type="ORF">PG986_008696</name>
</gene>
<organism evidence="4 5">
    <name type="scientific">Apiospora aurea</name>
    <dbReference type="NCBI Taxonomy" id="335848"/>
    <lineage>
        <taxon>Eukaryota</taxon>
        <taxon>Fungi</taxon>
        <taxon>Dikarya</taxon>
        <taxon>Ascomycota</taxon>
        <taxon>Pezizomycotina</taxon>
        <taxon>Sordariomycetes</taxon>
        <taxon>Xylariomycetidae</taxon>
        <taxon>Amphisphaeriales</taxon>
        <taxon>Apiosporaceae</taxon>
        <taxon>Apiospora</taxon>
    </lineage>
</organism>
<feature type="transmembrane region" description="Helical" evidence="2">
    <location>
        <begin position="77"/>
        <end position="98"/>
    </location>
</feature>
<keyword evidence="2" id="KW-0472">Membrane</keyword>
<accession>A0ABR1Q5L6</accession>
<comment type="caution">
    <text evidence="4">The sequence shown here is derived from an EMBL/GenBank/DDBJ whole genome shotgun (WGS) entry which is preliminary data.</text>
</comment>
<dbReference type="EMBL" id="JAQQWE010000006">
    <property type="protein sequence ID" value="KAK7947810.1"/>
    <property type="molecule type" value="Genomic_DNA"/>
</dbReference>
<evidence type="ECO:0000313" key="4">
    <source>
        <dbReference type="EMBL" id="KAK7947810.1"/>
    </source>
</evidence>
<dbReference type="PANTHER" id="PTHR35395">
    <property type="entry name" value="DUF6536 DOMAIN-CONTAINING PROTEIN"/>
    <property type="match status" value="1"/>
</dbReference>
<dbReference type="RefSeq" id="XP_066697316.1">
    <property type="nucleotide sequence ID" value="XM_066844918.1"/>
</dbReference>
<protein>
    <recommendedName>
        <fullName evidence="3">DUF6536 domain-containing protein</fullName>
    </recommendedName>
</protein>
<name>A0ABR1Q5L6_9PEZI</name>
<feature type="transmembrane region" description="Helical" evidence="2">
    <location>
        <begin position="714"/>
        <end position="735"/>
    </location>
</feature>
<feature type="transmembrane region" description="Helical" evidence="2">
    <location>
        <begin position="660"/>
        <end position="682"/>
    </location>
</feature>
<dbReference type="PANTHER" id="PTHR35395:SF1">
    <property type="entry name" value="DUF6536 DOMAIN-CONTAINING PROTEIN"/>
    <property type="match status" value="1"/>
</dbReference>
<evidence type="ECO:0000313" key="5">
    <source>
        <dbReference type="Proteomes" id="UP001391051"/>
    </source>
</evidence>
<feature type="transmembrane region" description="Helical" evidence="2">
    <location>
        <begin position="591"/>
        <end position="614"/>
    </location>
</feature>
<keyword evidence="2" id="KW-1133">Transmembrane helix</keyword>
<sequence>MFSVPLQSDKQRFRGRFQSLRSTGWRRTGAWNVLAAAIAGIVVFCSLLVSISQPDSSLRSDTILFHGSCDYSRNLNIGLHLLINLVSSAVLASSNYFMQVLHAPSRHEINRAHRILSSLEIGIPSLKNLSFLSGFKRCFWALLLISSLPIHLFFNSSIYETKIVGSTWQLTIATESFLHGAPFFPPGASLAAAGSPSPIDYNATTKIVLTGADFSNKTEYQRYQYNETLGDYWRTSYGEPTNLSDYWDDVSPIRRKLDQISSNAMEGERLGLWERLPSKACRQEYCFLKPRENYGDVVVVVKGGANTAGWTRAEVYADPNDKLPEWSNRLPPDDINSLWYTTQCSYQKRLKWNLNEGYSSILTTEAPCLGALGSYWYAGNRWTPGIEELSEELRNQDKWSIQFKNWTGPARALEEAAGYNSSFSSLEVEYCLADLAPARGCKVVMANSLVLVTVLCIFFKVIICTVVVGMLPQESLVTLGDALDSFLSDPDPATQGIGTCDVHDIHRMEFGVPHPLSAGAFGDEPGPLTPVPIARMWQPKKRSIISAMTHSAWWRPYSPILTALVILAYLTTSGGAFGDQGARLTVSLGSVPYLGGLIAANVGQLVLSWCYFAYNALLTRVHVEKELNLYSQSFRPLRVSFPKGEQIATWRLQLPLQFGMPLLAISIVLHWLASNSIFLLIMEGVNDVIPIGVDSGNHALAADSVVTVGYSPPAVLATLILGATLATVPLLVGLYKLPGDMVAGGCNSLVLSALCHAVLPNRQSADMTAGAAETGDDSARLLSDSTRRSDEAAAEEPPPDHTGTPAGSILVDGTRECHGLVKLARSKLRWGVTALTPELRDIVQETGQEALHLTFATKETFISPPVEGELYL</sequence>